<name>A0A1Y2AJS6_9TREE</name>
<dbReference type="InterPro" id="IPR027417">
    <property type="entry name" value="P-loop_NTPase"/>
</dbReference>
<feature type="domain" description="ABC transmembrane type-1" evidence="12">
    <location>
        <begin position="77"/>
        <end position="376"/>
    </location>
</feature>
<comment type="subcellular location">
    <subcellularLocation>
        <location evidence="1">Membrane</location>
        <topology evidence="1">Multi-pass membrane protein</topology>
    </subcellularLocation>
</comment>
<evidence type="ECO:0000256" key="7">
    <source>
        <dbReference type="ARBA" id="ARBA00023136"/>
    </source>
</evidence>
<evidence type="ECO:0000313" key="14">
    <source>
        <dbReference type="Proteomes" id="UP000193986"/>
    </source>
</evidence>
<dbReference type="STRING" id="71784.A0A1Y2AJS6"/>
<dbReference type="Proteomes" id="UP000193986">
    <property type="component" value="Unassembled WGS sequence"/>
</dbReference>
<dbReference type="GO" id="GO:0016887">
    <property type="term" value="F:ATP hydrolysis activity"/>
    <property type="evidence" value="ECO:0007669"/>
    <property type="project" value="InterPro"/>
</dbReference>
<dbReference type="InterPro" id="IPR050173">
    <property type="entry name" value="ABC_transporter_C-like"/>
</dbReference>
<reference evidence="13 14" key="1">
    <citation type="submission" date="2016-07" db="EMBL/GenBank/DDBJ databases">
        <title>Pervasive Adenine N6-methylation of Active Genes in Fungi.</title>
        <authorList>
            <consortium name="DOE Joint Genome Institute"/>
            <person name="Mondo S.J."/>
            <person name="Dannebaum R.O."/>
            <person name="Kuo R.C."/>
            <person name="Labutti K."/>
            <person name="Haridas S."/>
            <person name="Kuo A."/>
            <person name="Salamov A."/>
            <person name="Ahrendt S.R."/>
            <person name="Lipzen A."/>
            <person name="Sullivan W."/>
            <person name="Andreopoulos W.B."/>
            <person name="Clum A."/>
            <person name="Lindquist E."/>
            <person name="Daum C."/>
            <person name="Ramamoorthy G.K."/>
            <person name="Gryganskyi A."/>
            <person name="Culley D."/>
            <person name="Magnuson J.K."/>
            <person name="James T.Y."/>
            <person name="O'Malley M.A."/>
            <person name="Stajich J.E."/>
            <person name="Spatafora J.W."/>
            <person name="Visel A."/>
            <person name="Grigoriev I.V."/>
        </authorList>
    </citation>
    <scope>NUCLEOTIDE SEQUENCE [LARGE SCALE GENOMIC DNA]</scope>
    <source>
        <strain evidence="13 14">68-887.2</strain>
    </source>
</reference>
<feature type="transmembrane region" description="Helical" evidence="10">
    <location>
        <begin position="977"/>
        <end position="995"/>
    </location>
</feature>
<dbReference type="CDD" id="cd03250">
    <property type="entry name" value="ABCC_MRP_domain1"/>
    <property type="match status" value="1"/>
</dbReference>
<feature type="compositionally biased region" description="Basic and acidic residues" evidence="9">
    <location>
        <begin position="429"/>
        <end position="438"/>
    </location>
</feature>
<feature type="compositionally biased region" description="Basic and acidic residues" evidence="9">
    <location>
        <begin position="446"/>
        <end position="472"/>
    </location>
</feature>
<evidence type="ECO:0000256" key="1">
    <source>
        <dbReference type="ARBA" id="ARBA00004141"/>
    </source>
</evidence>
<dbReference type="Pfam" id="PF00005">
    <property type="entry name" value="ABC_tran"/>
    <property type="match status" value="2"/>
</dbReference>
<feature type="transmembrane region" description="Helical" evidence="10">
    <location>
        <begin position="76"/>
        <end position="96"/>
    </location>
</feature>
<dbReference type="InterPro" id="IPR003439">
    <property type="entry name" value="ABC_transporter-like_ATP-bd"/>
</dbReference>
<evidence type="ECO:0000256" key="6">
    <source>
        <dbReference type="ARBA" id="ARBA00022989"/>
    </source>
</evidence>
<dbReference type="FunFam" id="3.40.50.300:FF:000997">
    <property type="entry name" value="Multidrug resistance-associated protein 1"/>
    <property type="match status" value="1"/>
</dbReference>
<evidence type="ECO:0000256" key="8">
    <source>
        <dbReference type="ARBA" id="ARBA00023180"/>
    </source>
</evidence>
<dbReference type="GO" id="GO:0005524">
    <property type="term" value="F:ATP binding"/>
    <property type="evidence" value="ECO:0007669"/>
    <property type="project" value="UniProtKB-KW"/>
</dbReference>
<sequence length="1314" mass="143807">MPTADVEVNLEKPDLVDPQPVHAASPASPAPNDPNVKEYGKKKAEKIAKGELVIEDGKTYDMSLLKAIYMTFQWKWWIAVLCMACGTVLQTTAPLVTRKIIAQLDLANAYHNSQKAGVAAADLPQAPNTVGYGVGLAIALFVMEMAATVFTYQSQQRGAVLGFLSRASLIDLISRKSMRLSGKSRIELPNGRLTTMVSADASFLDFAAPMTVDLVVQPLQIVVGIALLIYTLGYSALVGLAVLVASTPIQGFMFVRMITYRQAQMKVVDQRVRLLSEIINNIRAVKMYAYENFFAGRVTALREQELAKLRRNGINRSTMTASMSFIPILAAVLTFITYGLSGHNLNAAIIFSGLQYFNVLKQPIAFLPMVFTAVSDAAVAIGRIGVALRAEELRGHIDVDPSAPDAIRVTGDFQFDSVAPPDQASKGEFGARDRAGKKEAKKKAAKEKAEAKERKKKGLPSDKADEKEKQEEGVPFSLRDIDLKVPRGALVCIVGRVGTGKTALLSGFINEMKQVRGRVTFGGPISYVPQHAWVQSGTVRDNITFAAKPEDVDGPWVEQVIDACALRTEIDQWADGDQTKIGEKGITLSGGQRQRLCLARAAYDKNSEIVFLDDPLSAVDAHVGHHLLHKCILSGPLANKTRVLVTHHLDVLPRADLVLVMDRGDGNCGRIIQQGTYAALREQEGTFRKLMEEFGSSSEIKNEEEPEAETKAPGAKGTGGGKLLLDEERETGAVSWRVYGEYAKATGSLWKLVMCGVLLCLVQVATVGNSLFLGYWSGSEISGFTQGEYMAVYACLGVASAIFSFGASYSLILAGIRASFKLFNGAWHAVMRSPVGWHDRTPTGRIISRLSKDIEMLDDRLAMVYNNLLTNALSVVGTFALVVYSFPYLGLIFIPLGILYYMMSSYYRQTSREVKRIDSITRSFIYSSFGEQLAGLAVIRSFGQQDNFQKRLQHAVNVEGRAYIITITIQRWLGLRLNLLSYVLVLVVAVFGAVFRDHISASKLGVVLTYSLSAASVFSNLVQMWAMVEQEMNNVERVQYYNDLEVEAQPHLPTDPPPSEWPTKGLVEFRDVQLRYRPDLPLVLKGLTFTINPGEKVGIIGRTGAGKSSMTQALLRTVEISGGAIVVDGKDLLSLGLETVRSRIALIPQDAFLFGGSVRDNIDPAGARTDAELQAALSLIHNNSNTSESSREKFKLDAVVLNEGSNFSAGERQLLSLVRALVRGCKVLLLDEATSSVDPETDAVIQRIIQTEFSDVTVSCHSVTLLLLIQVQLISIAHRLQTVAYYDRILVMDMGNIAEVRFTTGILRTAADEE</sequence>
<keyword evidence="4" id="KW-0547">Nucleotide-binding</keyword>
<dbReference type="FunFam" id="3.40.50.300:FF:000630">
    <property type="entry name" value="ATP-binding cassette (ABC) transporter, putative"/>
    <property type="match status" value="1"/>
</dbReference>
<feature type="region of interest" description="Disordered" evidence="9">
    <location>
        <begin position="1"/>
        <end position="39"/>
    </location>
</feature>
<accession>A0A1Y2AJS6</accession>
<dbReference type="CDD" id="cd18606">
    <property type="entry name" value="ABC_6TM_YOR1_D2_like"/>
    <property type="match status" value="1"/>
</dbReference>
<dbReference type="PROSITE" id="PS50929">
    <property type="entry name" value="ABC_TM1F"/>
    <property type="match status" value="2"/>
</dbReference>
<keyword evidence="6 10" id="KW-1133">Transmembrane helix</keyword>
<feature type="domain" description="ABC transporter" evidence="11">
    <location>
        <begin position="1067"/>
        <end position="1313"/>
    </location>
</feature>
<feature type="transmembrane region" description="Helical" evidence="10">
    <location>
        <begin position="130"/>
        <end position="152"/>
    </location>
</feature>
<organism evidence="13 14">
    <name type="scientific">Naematelia encephala</name>
    <dbReference type="NCBI Taxonomy" id="71784"/>
    <lineage>
        <taxon>Eukaryota</taxon>
        <taxon>Fungi</taxon>
        <taxon>Dikarya</taxon>
        <taxon>Basidiomycota</taxon>
        <taxon>Agaricomycotina</taxon>
        <taxon>Tremellomycetes</taxon>
        <taxon>Tremellales</taxon>
        <taxon>Naemateliaceae</taxon>
        <taxon>Naematelia</taxon>
    </lineage>
</organism>
<dbReference type="InterPro" id="IPR003593">
    <property type="entry name" value="AAA+_ATPase"/>
</dbReference>
<feature type="transmembrane region" description="Helical" evidence="10">
    <location>
        <begin position="318"/>
        <end position="338"/>
    </location>
</feature>
<keyword evidence="8" id="KW-0325">Glycoprotein</keyword>
<dbReference type="InterPro" id="IPR017871">
    <property type="entry name" value="ABC_transporter-like_CS"/>
</dbReference>
<feature type="region of interest" description="Disordered" evidence="9">
    <location>
        <begin position="696"/>
        <end position="721"/>
    </location>
</feature>
<feature type="transmembrane region" description="Helical" evidence="10">
    <location>
        <begin position="888"/>
        <end position="907"/>
    </location>
</feature>
<feature type="domain" description="ABC transmembrane type-1" evidence="12">
    <location>
        <begin position="753"/>
        <end position="1030"/>
    </location>
</feature>
<dbReference type="SMART" id="SM00382">
    <property type="entry name" value="AAA"/>
    <property type="match status" value="2"/>
</dbReference>
<dbReference type="Pfam" id="PF00664">
    <property type="entry name" value="ABC_membrane"/>
    <property type="match status" value="2"/>
</dbReference>
<protein>
    <submittedName>
        <fullName evidence="13">ABC transporter type 1, transmembrane domain-containing protein</fullName>
    </submittedName>
</protein>
<feature type="transmembrane region" description="Helical" evidence="10">
    <location>
        <begin position="752"/>
        <end position="778"/>
    </location>
</feature>
<dbReference type="FunFam" id="1.20.1560.10:FF:000010">
    <property type="entry name" value="Multidrug resistance-associated ABC transporter"/>
    <property type="match status" value="1"/>
</dbReference>
<dbReference type="PROSITE" id="PS50893">
    <property type="entry name" value="ABC_TRANSPORTER_2"/>
    <property type="match status" value="2"/>
</dbReference>
<dbReference type="InterPro" id="IPR011527">
    <property type="entry name" value="ABC1_TM_dom"/>
</dbReference>
<gene>
    <name evidence="13" type="ORF">BCR39DRAFT_369760</name>
</gene>
<dbReference type="PROSITE" id="PS00211">
    <property type="entry name" value="ABC_TRANSPORTER_1"/>
    <property type="match status" value="2"/>
</dbReference>
<dbReference type="PANTHER" id="PTHR24223">
    <property type="entry name" value="ATP-BINDING CASSETTE SUB-FAMILY C"/>
    <property type="match status" value="1"/>
</dbReference>
<evidence type="ECO:0000256" key="2">
    <source>
        <dbReference type="ARBA" id="ARBA00022448"/>
    </source>
</evidence>
<comment type="caution">
    <text evidence="13">The sequence shown here is derived from an EMBL/GenBank/DDBJ whole genome shotgun (WGS) entry which is preliminary data.</text>
</comment>
<proteinExistence type="predicted"/>
<feature type="region of interest" description="Disordered" evidence="9">
    <location>
        <begin position="415"/>
        <end position="473"/>
    </location>
</feature>
<dbReference type="SUPFAM" id="SSF90123">
    <property type="entry name" value="ABC transporter transmembrane region"/>
    <property type="match status" value="2"/>
</dbReference>
<evidence type="ECO:0000256" key="4">
    <source>
        <dbReference type="ARBA" id="ARBA00022741"/>
    </source>
</evidence>
<dbReference type="GO" id="GO:0016020">
    <property type="term" value="C:membrane"/>
    <property type="evidence" value="ECO:0007669"/>
    <property type="project" value="UniProtKB-SubCell"/>
</dbReference>
<dbReference type="OrthoDB" id="2563870at2759"/>
<dbReference type="InParanoid" id="A0A1Y2AJS6"/>
<dbReference type="Gene3D" id="1.20.1560.10">
    <property type="entry name" value="ABC transporter type 1, transmembrane domain"/>
    <property type="match status" value="2"/>
</dbReference>
<feature type="transmembrane region" description="Helical" evidence="10">
    <location>
        <begin position="364"/>
        <end position="386"/>
    </location>
</feature>
<feature type="transmembrane region" description="Helical" evidence="10">
    <location>
        <begin position="864"/>
        <end position="882"/>
    </location>
</feature>
<evidence type="ECO:0000256" key="5">
    <source>
        <dbReference type="ARBA" id="ARBA00022840"/>
    </source>
</evidence>
<feature type="domain" description="ABC transporter" evidence="11">
    <location>
        <begin position="462"/>
        <end position="693"/>
    </location>
</feature>
<keyword evidence="7 10" id="KW-0472">Membrane</keyword>
<keyword evidence="14" id="KW-1185">Reference proteome</keyword>
<dbReference type="PANTHER" id="PTHR24223:SF415">
    <property type="entry name" value="FI20190P1"/>
    <property type="match status" value="1"/>
</dbReference>
<feature type="transmembrane region" description="Helical" evidence="10">
    <location>
        <begin position="790"/>
        <end position="814"/>
    </location>
</feature>
<keyword evidence="2" id="KW-0813">Transport</keyword>
<evidence type="ECO:0000313" key="13">
    <source>
        <dbReference type="EMBL" id="ORY22828.1"/>
    </source>
</evidence>
<dbReference type="InterPro" id="IPR036640">
    <property type="entry name" value="ABC1_TM_sf"/>
</dbReference>
<dbReference type="CDD" id="cd18597">
    <property type="entry name" value="ABC_6TM_YOR1_D1_like"/>
    <property type="match status" value="1"/>
</dbReference>
<keyword evidence="5" id="KW-0067">ATP-binding</keyword>
<keyword evidence="3 10" id="KW-0812">Transmembrane</keyword>
<dbReference type="Gene3D" id="3.40.50.300">
    <property type="entry name" value="P-loop containing nucleotide triphosphate hydrolases"/>
    <property type="match status" value="2"/>
</dbReference>
<evidence type="ECO:0000259" key="11">
    <source>
        <dbReference type="PROSITE" id="PS50893"/>
    </source>
</evidence>
<evidence type="ECO:0000259" key="12">
    <source>
        <dbReference type="PROSITE" id="PS50929"/>
    </source>
</evidence>
<dbReference type="CDD" id="cd03244">
    <property type="entry name" value="ABCC_MRP_domain2"/>
    <property type="match status" value="1"/>
</dbReference>
<dbReference type="EMBL" id="MCFC01000087">
    <property type="protein sequence ID" value="ORY22828.1"/>
    <property type="molecule type" value="Genomic_DNA"/>
</dbReference>
<dbReference type="SUPFAM" id="SSF52540">
    <property type="entry name" value="P-loop containing nucleoside triphosphate hydrolases"/>
    <property type="match status" value="2"/>
</dbReference>
<dbReference type="GO" id="GO:0140359">
    <property type="term" value="F:ABC-type transporter activity"/>
    <property type="evidence" value="ECO:0007669"/>
    <property type="project" value="InterPro"/>
</dbReference>
<evidence type="ECO:0000256" key="10">
    <source>
        <dbReference type="SAM" id="Phobius"/>
    </source>
</evidence>
<evidence type="ECO:0000256" key="3">
    <source>
        <dbReference type="ARBA" id="ARBA00022692"/>
    </source>
</evidence>
<evidence type="ECO:0000256" key="9">
    <source>
        <dbReference type="SAM" id="MobiDB-lite"/>
    </source>
</evidence>